<dbReference type="Pfam" id="PF01510">
    <property type="entry name" value="Amidase_2"/>
    <property type="match status" value="1"/>
</dbReference>
<dbReference type="Proteomes" id="UP000480246">
    <property type="component" value="Unassembled WGS sequence"/>
</dbReference>
<reference evidence="8 9" key="1">
    <citation type="submission" date="2019-10" db="EMBL/GenBank/DDBJ databases">
        <title>Gracilibacillus sp. nov. isolated from rice seeds.</title>
        <authorList>
            <person name="He S."/>
        </authorList>
    </citation>
    <scope>NUCLEOTIDE SEQUENCE [LARGE SCALE GENOMIC DNA]</scope>
    <source>
        <strain evidence="8 9">TD8</strain>
    </source>
</reference>
<evidence type="ECO:0000259" key="7">
    <source>
        <dbReference type="SMART" id="SM00644"/>
    </source>
</evidence>
<dbReference type="GO" id="GO:0071555">
    <property type="term" value="P:cell wall organization"/>
    <property type="evidence" value="ECO:0007669"/>
    <property type="project" value="UniProtKB-KW"/>
</dbReference>
<dbReference type="GO" id="GO:0009253">
    <property type="term" value="P:peptidoglycan catabolic process"/>
    <property type="evidence" value="ECO:0007669"/>
    <property type="project" value="InterPro"/>
</dbReference>
<dbReference type="InterPro" id="IPR002502">
    <property type="entry name" value="Amidase_domain"/>
</dbReference>
<dbReference type="EC" id="3.5.1.28" evidence="2"/>
<evidence type="ECO:0000313" key="9">
    <source>
        <dbReference type="Proteomes" id="UP000480246"/>
    </source>
</evidence>
<dbReference type="Gene3D" id="3.40.80.10">
    <property type="entry name" value="Peptidoglycan recognition protein-like"/>
    <property type="match status" value="1"/>
</dbReference>
<keyword evidence="3" id="KW-0378">Hydrolase</keyword>
<dbReference type="InterPro" id="IPR036505">
    <property type="entry name" value="Amidase/PGRP_sf"/>
</dbReference>
<comment type="catalytic activity">
    <reaction evidence="1">
        <text>Hydrolyzes the link between N-acetylmuramoyl residues and L-amino acid residues in certain cell-wall glycopeptides.</text>
        <dbReference type="EC" id="3.5.1.28"/>
    </reaction>
</comment>
<dbReference type="PANTHER" id="PTHR30417:SF1">
    <property type="entry name" value="N-ACETYLMURAMOYL-L-ALANINE AMIDASE AMID"/>
    <property type="match status" value="1"/>
</dbReference>
<dbReference type="CDD" id="cd06583">
    <property type="entry name" value="PGRP"/>
    <property type="match status" value="1"/>
</dbReference>
<evidence type="ECO:0000256" key="3">
    <source>
        <dbReference type="ARBA" id="ARBA00022801"/>
    </source>
</evidence>
<sequence length="285" mass="33272">MTLIKNKYTIERNYVTNSKARSGLPINKVKFLVAHETANNTADADAHCRYFQGIQISASAHTFIDDGKILEIIPLWEKAWHVQYAKPIDNQLYGDDANDCAIGTELCRTGDFKQAYDRYVWYHAYLCRKYGLNPRKEIISHRALDPQRRNDPHSWLEPNGVTWDQFINDVDKYYKDWNKEEGLSVSAEKKLQKEIDELKHEMKRLLEQKLDKPSVSDQPSEWAADVWKQQVMQGYFDGSNPKMPLTREQAAEVLDRFADKIREYEVDPLKKRVAELEKQVTESSK</sequence>
<proteinExistence type="predicted"/>
<comment type="caution">
    <text evidence="8">The sequence shown here is derived from an EMBL/GenBank/DDBJ whole genome shotgun (WGS) entry which is preliminary data.</text>
</comment>
<dbReference type="SUPFAM" id="SSF55846">
    <property type="entry name" value="N-acetylmuramoyl-L-alanine amidase-like"/>
    <property type="match status" value="1"/>
</dbReference>
<keyword evidence="4" id="KW-0961">Cell wall biogenesis/degradation</keyword>
<evidence type="ECO:0000256" key="6">
    <source>
        <dbReference type="ARBA" id="ARBA00032390"/>
    </source>
</evidence>
<dbReference type="SMART" id="SM00644">
    <property type="entry name" value="Ami_2"/>
    <property type="match status" value="1"/>
</dbReference>
<dbReference type="EMBL" id="WEID01000099">
    <property type="protein sequence ID" value="KAB8126889.1"/>
    <property type="molecule type" value="Genomic_DNA"/>
</dbReference>
<evidence type="ECO:0000256" key="2">
    <source>
        <dbReference type="ARBA" id="ARBA00011901"/>
    </source>
</evidence>
<name>A0A7C8L1D7_9BACI</name>
<dbReference type="OrthoDB" id="9794294at2"/>
<organism evidence="8 9">
    <name type="scientific">Gracilibacillus oryzae</name>
    <dbReference type="NCBI Taxonomy" id="1672701"/>
    <lineage>
        <taxon>Bacteria</taxon>
        <taxon>Bacillati</taxon>
        <taxon>Bacillota</taxon>
        <taxon>Bacilli</taxon>
        <taxon>Bacillales</taxon>
        <taxon>Bacillaceae</taxon>
        <taxon>Gracilibacillus</taxon>
    </lineage>
</organism>
<keyword evidence="9" id="KW-1185">Reference proteome</keyword>
<feature type="domain" description="N-acetylmuramoyl-L-alanine amidase" evidence="7">
    <location>
        <begin position="18"/>
        <end position="153"/>
    </location>
</feature>
<gene>
    <name evidence="8" type="ORF">F9U64_18890</name>
</gene>
<accession>A0A7C8L1D7</accession>
<evidence type="ECO:0000313" key="8">
    <source>
        <dbReference type="EMBL" id="KAB8126889.1"/>
    </source>
</evidence>
<dbReference type="GO" id="GO:0009254">
    <property type="term" value="P:peptidoglycan turnover"/>
    <property type="evidence" value="ECO:0007669"/>
    <property type="project" value="TreeGrafter"/>
</dbReference>
<evidence type="ECO:0000256" key="1">
    <source>
        <dbReference type="ARBA" id="ARBA00001561"/>
    </source>
</evidence>
<protein>
    <recommendedName>
        <fullName evidence="2">N-acetylmuramoyl-L-alanine amidase</fullName>
        <ecNumber evidence="2">3.5.1.28</ecNumber>
    </recommendedName>
    <alternativeName>
        <fullName evidence="6">Autolysin</fullName>
    </alternativeName>
    <alternativeName>
        <fullName evidence="5">Cell wall hydrolase</fullName>
    </alternativeName>
</protein>
<evidence type="ECO:0000256" key="4">
    <source>
        <dbReference type="ARBA" id="ARBA00023316"/>
    </source>
</evidence>
<dbReference type="GO" id="GO:0008745">
    <property type="term" value="F:N-acetylmuramoyl-L-alanine amidase activity"/>
    <property type="evidence" value="ECO:0007669"/>
    <property type="project" value="UniProtKB-EC"/>
</dbReference>
<evidence type="ECO:0000256" key="5">
    <source>
        <dbReference type="ARBA" id="ARBA00030881"/>
    </source>
</evidence>
<dbReference type="AlphaFoldDB" id="A0A7C8L1D7"/>
<dbReference type="PANTHER" id="PTHR30417">
    <property type="entry name" value="N-ACETYLMURAMOYL-L-ALANINE AMIDASE AMID"/>
    <property type="match status" value="1"/>
</dbReference>
<dbReference type="InterPro" id="IPR051206">
    <property type="entry name" value="NAMLAA_amidase_2"/>
</dbReference>